<dbReference type="Pfam" id="PF02791">
    <property type="entry name" value="DDT"/>
    <property type="match status" value="1"/>
</dbReference>
<dbReference type="GO" id="GO:0005634">
    <property type="term" value="C:nucleus"/>
    <property type="evidence" value="ECO:0007669"/>
    <property type="project" value="UniProtKB-SubCell"/>
</dbReference>
<dbReference type="InterPro" id="IPR044977">
    <property type="entry name" value="RLT1-3"/>
</dbReference>
<proteinExistence type="predicted"/>
<dbReference type="AlphaFoldDB" id="A0ABD1VVV7"/>
<evidence type="ECO:0000259" key="4">
    <source>
        <dbReference type="PROSITE" id="PS50827"/>
    </source>
</evidence>
<dbReference type="SMART" id="SM00571">
    <property type="entry name" value="DDT"/>
    <property type="match status" value="1"/>
</dbReference>
<keyword evidence="2" id="KW-0539">Nucleus</keyword>
<dbReference type="EMBL" id="JBFOLK010000001">
    <property type="protein sequence ID" value="KAL2541527.1"/>
    <property type="molecule type" value="Genomic_DNA"/>
</dbReference>
<name>A0ABD1VVV7_9LAMI</name>
<accession>A0ABD1VVV7</accession>
<dbReference type="PANTHER" id="PTHR36968:SF8">
    <property type="entry name" value="HOMEOBOX-DDT DOMAIN PROTEIN RLT3 ISOFORM X1"/>
    <property type="match status" value="1"/>
</dbReference>
<dbReference type="PANTHER" id="PTHR36968">
    <property type="entry name" value="HOMEOBOX-DDT DOMAIN PROTEIN RLT2"/>
    <property type="match status" value="1"/>
</dbReference>
<organism evidence="5 6">
    <name type="scientific">Abeliophyllum distichum</name>
    <dbReference type="NCBI Taxonomy" id="126358"/>
    <lineage>
        <taxon>Eukaryota</taxon>
        <taxon>Viridiplantae</taxon>
        <taxon>Streptophyta</taxon>
        <taxon>Embryophyta</taxon>
        <taxon>Tracheophyta</taxon>
        <taxon>Spermatophyta</taxon>
        <taxon>Magnoliopsida</taxon>
        <taxon>eudicotyledons</taxon>
        <taxon>Gunneridae</taxon>
        <taxon>Pentapetalae</taxon>
        <taxon>asterids</taxon>
        <taxon>lamiids</taxon>
        <taxon>Lamiales</taxon>
        <taxon>Oleaceae</taxon>
        <taxon>Forsythieae</taxon>
        <taxon>Abeliophyllum</taxon>
    </lineage>
</organism>
<dbReference type="InterPro" id="IPR018501">
    <property type="entry name" value="DDT_dom"/>
</dbReference>
<dbReference type="InterPro" id="IPR028942">
    <property type="entry name" value="WHIM1_dom"/>
</dbReference>
<dbReference type="PROSITE" id="PS50827">
    <property type="entry name" value="DDT"/>
    <property type="match status" value="1"/>
</dbReference>
<protein>
    <submittedName>
        <fullName evidence="5">Homeodomain-like transcriptional regulator</fullName>
    </submittedName>
</protein>
<evidence type="ECO:0000313" key="6">
    <source>
        <dbReference type="Proteomes" id="UP001604336"/>
    </source>
</evidence>
<evidence type="ECO:0000256" key="3">
    <source>
        <dbReference type="SAM" id="MobiDB-lite"/>
    </source>
</evidence>
<feature type="domain" description="DDT" evidence="4">
    <location>
        <begin position="322"/>
        <end position="381"/>
    </location>
</feature>
<reference evidence="6" key="1">
    <citation type="submission" date="2024-07" db="EMBL/GenBank/DDBJ databases">
        <title>Two chromosome-level genome assemblies of Korean endemic species Abeliophyllum distichum and Forsythia ovata (Oleaceae).</title>
        <authorList>
            <person name="Jang H."/>
        </authorList>
    </citation>
    <scope>NUCLEOTIDE SEQUENCE [LARGE SCALE GENOMIC DNA]</scope>
</reference>
<evidence type="ECO:0000256" key="2">
    <source>
        <dbReference type="ARBA" id="ARBA00023242"/>
    </source>
</evidence>
<feature type="region of interest" description="Disordered" evidence="3">
    <location>
        <begin position="1"/>
        <end position="20"/>
    </location>
</feature>
<keyword evidence="6" id="KW-1185">Reference proteome</keyword>
<feature type="region of interest" description="Disordered" evidence="3">
    <location>
        <begin position="143"/>
        <end position="163"/>
    </location>
</feature>
<comment type="subcellular location">
    <subcellularLocation>
        <location evidence="1">Nucleus</location>
    </subcellularLocation>
</comment>
<sequence length="1098" mass="123999">MANKKSNSTRQNSRKNNHECGNGMNCNRNYSCKSTDKKRKRKLQHQLFMNEDDYRLRLQEVLYSPEYILTKIFRKEGPPLGDEFDTLPSNAFICNKKDPRKCHHTSEEHPRVYKRRKAACENNAPTLRHGMGKGLMTDTVAPAKKHGRGKGLKTQKGAPVKKHGIGKGLMTVWQMTNPDAIDFPSGGISSESLIQQKKKSFQRRQTVLRKLSNKEQAKRKPPLRNRKVEQKVEKRNHKEKCKLALDEERCLENAEHYAMLVDDEELELRELQEGPNPLTCSAHFATNGSHGCSLCKDLLAKFPPNTVTMRPPFYVQPWDSSPELVKKLFKVFHFLCTYAIKIDVCSFTLDEFAQAFHDKDSLLLGQVHVALLKLLVSDIDQDLSRGFLPHASKNRKFLALLYSVEGQDFVLDFWRKSLNLLTWTEILRQVLVAAGFGSKLGMAPKGAFNKKVNLMAKYGLNSGTLKGELFSILLTQGSSGMKVSELATSSSIVELNLVDTTHDLENLISSALSSDITLFEKISSSGYRLRINATTKEEEICPSDCEDFGSVDEISEVSGGCNNADDSKCESMDSSPARLKRDYCKNKNSTLTVYNEIDESYPGEVWLLGLMEGEYSDLSIDEKLNALAALTDLLSAGSSIRTEDFLTPSAECAPNQYASGGKIKRSTVKQCNPGLLVSGGGQMGSNNDVSTLEQPIDSLVPMSKIGGKGKDANMRKNAEELKAQEYLHPMQSIFLGSDRRYNRYWIFLGPCDEFDPGHKRVYFESSEDGNWEVIDSQEALCTLLSTLDHRGAREACLLASLEKRKAFLCQAMSSMPNDGRIRQLTMFDQSESNTSREDSLSPVSDVDNQLSLSEMQNDLPSSTVATVPEVGKKGEQKGYWSRSQAFGLWIWKSFYSELNTVKNGKRAYIDSLRRCEHCHDLYWRDEKHCKICHTTFELDFDLEERYAVHSAICQDSTNINKFHKQRVLSSQLQALKAAIYAIETVLPDDAFLGPWKKSAHYLWVNRLRRSSSLAEFLQVLADFISAINEDWFYQFNDDLHSNYLLDELFASFPSMPQTSSAVALWLVKLDLLVAPYIERVQSQNKSRSVDRLKGNLRP</sequence>
<evidence type="ECO:0000256" key="1">
    <source>
        <dbReference type="ARBA" id="ARBA00004123"/>
    </source>
</evidence>
<gene>
    <name evidence="5" type="ORF">Adt_02505</name>
</gene>
<feature type="compositionally biased region" description="Polar residues" evidence="3">
    <location>
        <begin position="1"/>
        <end position="11"/>
    </location>
</feature>
<comment type="caution">
    <text evidence="5">The sequence shown here is derived from an EMBL/GenBank/DDBJ whole genome shotgun (WGS) entry which is preliminary data.</text>
</comment>
<dbReference type="InterPro" id="IPR028941">
    <property type="entry name" value="WHIM2_dom"/>
</dbReference>
<dbReference type="Pfam" id="PF15612">
    <property type="entry name" value="WHIM1"/>
    <property type="match status" value="1"/>
</dbReference>
<dbReference type="Pfam" id="PF15613">
    <property type="entry name" value="WSD"/>
    <property type="match status" value="1"/>
</dbReference>
<evidence type="ECO:0000313" key="5">
    <source>
        <dbReference type="EMBL" id="KAL2541527.1"/>
    </source>
</evidence>
<dbReference type="Proteomes" id="UP001604336">
    <property type="component" value="Unassembled WGS sequence"/>
</dbReference>
<feature type="region of interest" description="Disordered" evidence="3">
    <location>
        <begin position="211"/>
        <end position="234"/>
    </location>
</feature>